<dbReference type="AlphaFoldDB" id="A0AAD9UI15"/>
<evidence type="ECO:0000313" key="3">
    <source>
        <dbReference type="Proteomes" id="UP001209878"/>
    </source>
</evidence>
<comment type="caution">
    <text evidence="2">The sequence shown here is derived from an EMBL/GenBank/DDBJ whole genome shotgun (WGS) entry which is preliminary data.</text>
</comment>
<protein>
    <submittedName>
        <fullName evidence="2">Uncharacterized protein</fullName>
    </submittedName>
</protein>
<accession>A0AAD9UI15</accession>
<reference evidence="2" key="1">
    <citation type="journal article" date="2023" name="Mol. Biol. Evol.">
        <title>Third-Generation Sequencing Reveals the Adaptive Role of the Epigenome in Three Deep-Sea Polychaetes.</title>
        <authorList>
            <person name="Perez M."/>
            <person name="Aroh O."/>
            <person name="Sun Y."/>
            <person name="Lan Y."/>
            <person name="Juniper S.K."/>
            <person name="Young C.R."/>
            <person name="Angers B."/>
            <person name="Qian P.Y."/>
        </authorList>
    </citation>
    <scope>NUCLEOTIDE SEQUENCE</scope>
    <source>
        <strain evidence="2">R07B-5</strain>
    </source>
</reference>
<proteinExistence type="predicted"/>
<keyword evidence="3" id="KW-1185">Reference proteome</keyword>
<feature type="compositionally biased region" description="Polar residues" evidence="1">
    <location>
        <begin position="75"/>
        <end position="85"/>
    </location>
</feature>
<dbReference type="Proteomes" id="UP001209878">
    <property type="component" value="Unassembled WGS sequence"/>
</dbReference>
<gene>
    <name evidence="2" type="ORF">NP493_92g04022</name>
</gene>
<organism evidence="2 3">
    <name type="scientific">Ridgeia piscesae</name>
    <name type="common">Tubeworm</name>
    <dbReference type="NCBI Taxonomy" id="27915"/>
    <lineage>
        <taxon>Eukaryota</taxon>
        <taxon>Metazoa</taxon>
        <taxon>Spiralia</taxon>
        <taxon>Lophotrochozoa</taxon>
        <taxon>Annelida</taxon>
        <taxon>Polychaeta</taxon>
        <taxon>Sedentaria</taxon>
        <taxon>Canalipalpata</taxon>
        <taxon>Sabellida</taxon>
        <taxon>Siboglinidae</taxon>
        <taxon>Ridgeia</taxon>
    </lineage>
</organism>
<dbReference type="EMBL" id="JAODUO010000092">
    <property type="protein sequence ID" value="KAK2189972.1"/>
    <property type="molecule type" value="Genomic_DNA"/>
</dbReference>
<evidence type="ECO:0000313" key="2">
    <source>
        <dbReference type="EMBL" id="KAK2189972.1"/>
    </source>
</evidence>
<feature type="compositionally biased region" description="Low complexity" evidence="1">
    <location>
        <begin position="42"/>
        <end position="57"/>
    </location>
</feature>
<feature type="region of interest" description="Disordered" evidence="1">
    <location>
        <begin position="30"/>
        <end position="85"/>
    </location>
</feature>
<evidence type="ECO:0000256" key="1">
    <source>
        <dbReference type="SAM" id="MobiDB-lite"/>
    </source>
</evidence>
<sequence length="85" mass="8842">MPVGMYGMPAVPQQQGVMMAGAAAGGYMYTPAQQPQQPPQPFQQMQNQLGGLSLGGQPTATPQQAAGWGGMQPATGHTLSTNLWQ</sequence>
<name>A0AAD9UI15_RIDPI</name>